<organism evidence="1 2">
    <name type="scientific">Mucilaginibacter ginsenosidivorax</name>
    <dbReference type="NCBI Taxonomy" id="862126"/>
    <lineage>
        <taxon>Bacteria</taxon>
        <taxon>Pseudomonadati</taxon>
        <taxon>Bacteroidota</taxon>
        <taxon>Sphingobacteriia</taxon>
        <taxon>Sphingobacteriales</taxon>
        <taxon>Sphingobacteriaceae</taxon>
        <taxon>Mucilaginibacter</taxon>
    </lineage>
</organism>
<evidence type="ECO:0000313" key="1">
    <source>
        <dbReference type="EMBL" id="QEC77629.1"/>
    </source>
</evidence>
<dbReference type="PANTHER" id="PTHR48098:SF6">
    <property type="entry name" value="FERRI-BACILLIBACTIN ESTERASE BESA"/>
    <property type="match status" value="1"/>
</dbReference>
<dbReference type="InterPro" id="IPR000801">
    <property type="entry name" value="Esterase-like"/>
</dbReference>
<dbReference type="InterPro" id="IPR050583">
    <property type="entry name" value="Mycobacterial_A85_antigen"/>
</dbReference>
<dbReference type="Proteomes" id="UP000321362">
    <property type="component" value="Chromosome"/>
</dbReference>
<dbReference type="KEGG" id="mgk:FSB76_17400"/>
<gene>
    <name evidence="1" type="ORF">FSB76_17400</name>
</gene>
<keyword evidence="2" id="KW-1185">Reference proteome</keyword>
<sequence>MNWGWAETEMTIIEKTITINSALLKREVLCTLLIPDEQEIAEPLSLLLLNDGQELENLALSQTLEQLYNTNRIKPLLVAAVHAGEDRLQEYGVAGRPDFKKRGAKADIYNQFIITELLPRIKAETGIHEFESKAFAGFSLGGLSAFDICWNNADVFDKVGVFSGSFWWRCKDLAKGYTDNDRIAHALVRETEGKPELKFWLQTGTKDETSDRNKNGIIDAIDDTIDLIKELEGKGYSRPADIHYVEVVGGSHNTETWGRVMGKFLCWAFGR</sequence>
<dbReference type="PANTHER" id="PTHR48098">
    <property type="entry name" value="ENTEROCHELIN ESTERASE-RELATED"/>
    <property type="match status" value="1"/>
</dbReference>
<dbReference type="OrthoDB" id="9784036at2"/>
<dbReference type="Pfam" id="PF00756">
    <property type="entry name" value="Esterase"/>
    <property type="match status" value="1"/>
</dbReference>
<protein>
    <submittedName>
        <fullName evidence="1">Esterase family protein</fullName>
    </submittedName>
</protein>
<evidence type="ECO:0000313" key="2">
    <source>
        <dbReference type="Proteomes" id="UP000321362"/>
    </source>
</evidence>
<dbReference type="Gene3D" id="3.40.50.1820">
    <property type="entry name" value="alpha/beta hydrolase"/>
    <property type="match status" value="1"/>
</dbReference>
<dbReference type="SUPFAM" id="SSF53474">
    <property type="entry name" value="alpha/beta-Hydrolases"/>
    <property type="match status" value="1"/>
</dbReference>
<dbReference type="AlphaFoldDB" id="A0A5B8W2A8"/>
<name>A0A5B8W2A8_9SPHI</name>
<dbReference type="InterPro" id="IPR029058">
    <property type="entry name" value="AB_hydrolase_fold"/>
</dbReference>
<accession>A0A5B8W2A8</accession>
<proteinExistence type="predicted"/>
<dbReference type="EMBL" id="CP042437">
    <property type="protein sequence ID" value="QEC77629.1"/>
    <property type="molecule type" value="Genomic_DNA"/>
</dbReference>
<reference evidence="1 2" key="1">
    <citation type="journal article" date="2013" name="J. Microbiol.">
        <title>Mucilaginibacter ginsenosidivorax sp. nov., with ginsenoside converting activity isolated from sediment.</title>
        <authorList>
            <person name="Kim J.K."/>
            <person name="Choi T.E."/>
            <person name="Liu Q.M."/>
            <person name="Park H.Y."/>
            <person name="Yi T.H."/>
            <person name="Yoon M.H."/>
            <person name="Kim S.C."/>
            <person name="Im W.T."/>
        </authorList>
    </citation>
    <scope>NUCLEOTIDE SEQUENCE [LARGE SCALE GENOMIC DNA]</scope>
    <source>
        <strain evidence="1 2">KHI28</strain>
    </source>
</reference>
<dbReference type="RefSeq" id="WP_147055497.1">
    <property type="nucleotide sequence ID" value="NZ_CP042437.1"/>
</dbReference>